<proteinExistence type="predicted"/>
<evidence type="ECO:0000313" key="1">
    <source>
        <dbReference type="EMBL" id="KAL5111566.1"/>
    </source>
</evidence>
<reference evidence="1 2" key="1">
    <citation type="journal article" date="2022" name="Front. Cell. Infect. Microbiol.">
        <title>The Genomes of Two Strains of Taenia crassiceps the Animal Model for the Study of Human Cysticercosis.</title>
        <authorList>
            <person name="Bobes R.J."/>
            <person name="Estrada K."/>
            <person name="Rios-Valencia D.G."/>
            <person name="Calderon-Gallegos A."/>
            <person name="de la Torre P."/>
            <person name="Carrero J.C."/>
            <person name="Sanchez-Flores A."/>
            <person name="Laclette J.P."/>
        </authorList>
    </citation>
    <scope>NUCLEOTIDE SEQUENCE [LARGE SCALE GENOMIC DNA]</scope>
    <source>
        <strain evidence="1">WFUcys</strain>
    </source>
</reference>
<evidence type="ECO:0000313" key="2">
    <source>
        <dbReference type="Proteomes" id="UP001651158"/>
    </source>
</evidence>
<comment type="caution">
    <text evidence="1">The sequence shown here is derived from an EMBL/GenBank/DDBJ whole genome shotgun (WGS) entry which is preliminary data.</text>
</comment>
<dbReference type="Proteomes" id="UP001651158">
    <property type="component" value="Unassembled WGS sequence"/>
</dbReference>
<protein>
    <submittedName>
        <fullName evidence="1">Uncharacterized protein</fullName>
    </submittedName>
</protein>
<organism evidence="1 2">
    <name type="scientific">Taenia crassiceps</name>
    <dbReference type="NCBI Taxonomy" id="6207"/>
    <lineage>
        <taxon>Eukaryota</taxon>
        <taxon>Metazoa</taxon>
        <taxon>Spiralia</taxon>
        <taxon>Lophotrochozoa</taxon>
        <taxon>Platyhelminthes</taxon>
        <taxon>Cestoda</taxon>
        <taxon>Eucestoda</taxon>
        <taxon>Cyclophyllidea</taxon>
        <taxon>Taeniidae</taxon>
        <taxon>Taenia</taxon>
    </lineage>
</organism>
<accession>A0ABR4QPS1</accession>
<name>A0ABR4QPS1_9CEST</name>
<keyword evidence="2" id="KW-1185">Reference proteome</keyword>
<gene>
    <name evidence="1" type="ORF">TcWFU_002383</name>
</gene>
<dbReference type="EMBL" id="JAKROA010000001">
    <property type="protein sequence ID" value="KAL5111566.1"/>
    <property type="molecule type" value="Genomic_DNA"/>
</dbReference>
<sequence length="76" mass="8408">MAQFNDQRLAVFLPKTKARAGQEQTPMCSCISAAIQYIRPDIYLLPLCECCLHPFDEAPDVELCRLAPGSGVHIDS</sequence>